<evidence type="ECO:0000256" key="1">
    <source>
        <dbReference type="SAM" id="SignalP"/>
    </source>
</evidence>
<evidence type="ECO:0000313" key="2">
    <source>
        <dbReference type="EMBL" id="KAB0797926.1"/>
    </source>
</evidence>
<name>A0A5N4AKU8_PHOPY</name>
<proteinExistence type="predicted"/>
<evidence type="ECO:0000313" key="3">
    <source>
        <dbReference type="Proteomes" id="UP000327044"/>
    </source>
</evidence>
<dbReference type="Proteomes" id="UP000327044">
    <property type="component" value="Unassembled WGS sequence"/>
</dbReference>
<feature type="chain" id="PRO_5024328364" description="Secreted protein" evidence="1">
    <location>
        <begin position="21"/>
        <end position="124"/>
    </location>
</feature>
<sequence>MKTAIILAACLVGTFYYVQAETECDAKTSKNTPFSCGDHGEPHFYEEEGVCHYACLHNGQKESCAQAHPVKFLEKYIRSPCRQKVFDCNGKGEEFLSESGDHCSYGCRGGDIILSCEQVHVYQH</sequence>
<feature type="signal peptide" evidence="1">
    <location>
        <begin position="1"/>
        <end position="20"/>
    </location>
</feature>
<protein>
    <recommendedName>
        <fullName evidence="4">Secreted protein</fullName>
    </recommendedName>
</protein>
<organism evidence="2 3">
    <name type="scientific">Photinus pyralis</name>
    <name type="common">Common eastern firefly</name>
    <name type="synonym">Lampyris pyralis</name>
    <dbReference type="NCBI Taxonomy" id="7054"/>
    <lineage>
        <taxon>Eukaryota</taxon>
        <taxon>Metazoa</taxon>
        <taxon>Ecdysozoa</taxon>
        <taxon>Arthropoda</taxon>
        <taxon>Hexapoda</taxon>
        <taxon>Insecta</taxon>
        <taxon>Pterygota</taxon>
        <taxon>Neoptera</taxon>
        <taxon>Endopterygota</taxon>
        <taxon>Coleoptera</taxon>
        <taxon>Polyphaga</taxon>
        <taxon>Elateriformia</taxon>
        <taxon>Elateroidea</taxon>
        <taxon>Lampyridae</taxon>
        <taxon>Lampyrinae</taxon>
        <taxon>Photinus</taxon>
    </lineage>
</organism>
<keyword evidence="3" id="KW-1185">Reference proteome</keyword>
<dbReference type="EMBL" id="VVIM01000006">
    <property type="protein sequence ID" value="KAB0797926.1"/>
    <property type="molecule type" value="Genomic_DNA"/>
</dbReference>
<dbReference type="AlphaFoldDB" id="A0A5N4AKU8"/>
<gene>
    <name evidence="2" type="ORF">PPYR_08919</name>
</gene>
<evidence type="ECO:0008006" key="4">
    <source>
        <dbReference type="Google" id="ProtNLM"/>
    </source>
</evidence>
<keyword evidence="1" id="KW-0732">Signal</keyword>
<reference evidence="2 3" key="1">
    <citation type="journal article" date="2018" name="Elife">
        <title>Firefly genomes illuminate parallel origins of bioluminescence in beetles.</title>
        <authorList>
            <person name="Fallon T.R."/>
            <person name="Lower S.E."/>
            <person name="Chang C.H."/>
            <person name="Bessho-Uehara M."/>
            <person name="Martin G.J."/>
            <person name="Bewick A.J."/>
            <person name="Behringer M."/>
            <person name="Debat H.J."/>
            <person name="Wong I."/>
            <person name="Day J.C."/>
            <person name="Suvorov A."/>
            <person name="Silva C.J."/>
            <person name="Stanger-Hall K.F."/>
            <person name="Hall D.W."/>
            <person name="Schmitz R.J."/>
            <person name="Nelson D.R."/>
            <person name="Lewis S.M."/>
            <person name="Shigenobu S."/>
            <person name="Bybee S.M."/>
            <person name="Larracuente A.M."/>
            <person name="Oba Y."/>
            <person name="Weng J.K."/>
        </authorList>
    </citation>
    <scope>NUCLEOTIDE SEQUENCE [LARGE SCALE GENOMIC DNA]</scope>
    <source>
        <strain evidence="2">1611_PpyrPB1</strain>
        <tissue evidence="2">Whole body</tissue>
    </source>
</reference>
<dbReference type="InParanoid" id="A0A5N4AKU8"/>
<comment type="caution">
    <text evidence="2">The sequence shown here is derived from an EMBL/GenBank/DDBJ whole genome shotgun (WGS) entry which is preliminary data.</text>
</comment>
<accession>A0A5N4AKU8</accession>